<dbReference type="PROSITE" id="PS51257">
    <property type="entry name" value="PROKAR_LIPOPROTEIN"/>
    <property type="match status" value="1"/>
</dbReference>
<evidence type="ECO:0008006" key="3">
    <source>
        <dbReference type="Google" id="ProtNLM"/>
    </source>
</evidence>
<accession>A0A9R0T2C8</accession>
<proteinExistence type="predicted"/>
<dbReference type="Proteomes" id="UP000324705">
    <property type="component" value="Chromosome 4B"/>
</dbReference>
<name>A0A9R0T2C8_TRITD</name>
<gene>
    <name evidence="1" type="ORF">TRITD_4Bv1G105670</name>
</gene>
<organism evidence="1 2">
    <name type="scientific">Triticum turgidum subsp. durum</name>
    <name type="common">Durum wheat</name>
    <name type="synonym">Triticum durum</name>
    <dbReference type="NCBI Taxonomy" id="4567"/>
    <lineage>
        <taxon>Eukaryota</taxon>
        <taxon>Viridiplantae</taxon>
        <taxon>Streptophyta</taxon>
        <taxon>Embryophyta</taxon>
        <taxon>Tracheophyta</taxon>
        <taxon>Spermatophyta</taxon>
        <taxon>Magnoliopsida</taxon>
        <taxon>Liliopsida</taxon>
        <taxon>Poales</taxon>
        <taxon>Poaceae</taxon>
        <taxon>BOP clade</taxon>
        <taxon>Pooideae</taxon>
        <taxon>Triticodae</taxon>
        <taxon>Triticeae</taxon>
        <taxon>Triticinae</taxon>
        <taxon>Triticum</taxon>
    </lineage>
</organism>
<dbReference type="AlphaFoldDB" id="A0A9R0T2C8"/>
<reference evidence="1 2" key="1">
    <citation type="submission" date="2017-09" db="EMBL/GenBank/DDBJ databases">
        <authorList>
            <consortium name="International Durum Wheat Genome Sequencing Consortium (IDWGSC)"/>
            <person name="Milanesi L."/>
        </authorList>
    </citation>
    <scope>NUCLEOTIDE SEQUENCE [LARGE SCALE GENOMIC DNA]</scope>
    <source>
        <strain evidence="2">cv. Svevo</strain>
    </source>
</reference>
<protein>
    <recommendedName>
        <fullName evidence="3">DDE Tnp4 domain-containing protein</fullName>
    </recommendedName>
</protein>
<keyword evidence="2" id="KW-1185">Reference proteome</keyword>
<dbReference type="OMA" id="NDHALMV"/>
<evidence type="ECO:0000313" key="2">
    <source>
        <dbReference type="Proteomes" id="UP000324705"/>
    </source>
</evidence>
<dbReference type="EMBL" id="LT934118">
    <property type="protein sequence ID" value="VAI05889.1"/>
    <property type="molecule type" value="Genomic_DNA"/>
</dbReference>
<dbReference type="Gramene" id="TRITD4Bv1G105670.1">
    <property type="protein sequence ID" value="TRITD4Bv1G105670.1"/>
    <property type="gene ID" value="TRITD4Bv1G105670"/>
</dbReference>
<sequence>MVERAFAAFKNRWRIVDDKPHHPYPSQVGIVLACCILHNWILQWGEDEFVPPEHTWTGNPASDGVIDIEHDNRTWSQIRDGWVGHMFANRGNSRV</sequence>
<evidence type="ECO:0000313" key="1">
    <source>
        <dbReference type="EMBL" id="VAI05889.1"/>
    </source>
</evidence>